<reference evidence="5" key="1">
    <citation type="submission" date="2025-08" db="UniProtKB">
        <authorList>
            <consortium name="RefSeq"/>
        </authorList>
    </citation>
    <scope>IDENTIFICATION</scope>
</reference>
<gene>
    <name evidence="5" type="primary">LOC101850596</name>
</gene>
<evidence type="ECO:0000256" key="2">
    <source>
        <dbReference type="SAM" id="SignalP"/>
    </source>
</evidence>
<keyword evidence="2" id="KW-0732">Signal</keyword>
<dbReference type="SUPFAM" id="SSF88713">
    <property type="entry name" value="Glycoside hydrolase/deacetylase"/>
    <property type="match status" value="2"/>
</dbReference>
<proteinExistence type="predicted"/>
<evidence type="ECO:0000313" key="5">
    <source>
        <dbReference type="RefSeq" id="XP_005107367.1"/>
    </source>
</evidence>
<evidence type="ECO:0000259" key="3">
    <source>
        <dbReference type="Pfam" id="PF01522"/>
    </source>
</evidence>
<dbReference type="PROSITE" id="PS51257">
    <property type="entry name" value="PROKAR_LIPOPROTEIN"/>
    <property type="match status" value="1"/>
</dbReference>
<sequence>MISRDSALTTPMLCVVLLAVGLPLTIAYGASGCQQEQNCRLPDCFCPTFEHPLGSNNVPQMVYFGFDDAVQAQVSGYYDELFTSDRRNQNGCPITMTLYVSHQYTNYDKVAEYYKRGMEIGVHSVTHTDIDTAAKLQEEANQQKQNIVNNAGVPASQVAGWRSPNLKTAGDDQPRILGELDYLYDISLTYSRDANVPWPFTLDYGYPYPCMISPCPSGTNPHKGFWEVMVHSLQNPRTGFPCGYVDGCRPEGESDAEEYLWSNFLHSYETNRAPFGLNMHAAWFATPEYMTAMGKFIDRLLTTPDVYIVNVRQMLEWMKNPVPVSEIKNFAPWGCPGVTTPRPTRKPTTRRPTTTTSIPKPTTTAGRRPYWYRQPTKGSLTYPVKGVENTQDTNRTPVDNRGSDSGRVLPWVREHGWRAATSTRSPASSWNSNVNQQNNDGAQCVQDVNCHLPDCLCRSVTPPPHLSTTGTPQIIYLAIGTEVDGNSYASLLQLFSGDRKNPNGCPISGTIFVPSDGNYPPYIQALKSNGVHVALRGGSYEGWFYGDAMRRRVAQVIHSIKPDASSKAGWRGYANLAPNDDVFRTLTEQNIPYDSSIVSGNSDLPWPYTLDFGLGDQCAERPSTCPKGRYPGLWEVPVTPLVVPRSAGHYSGGGVSSSTCAFPDTCPGTINSESFMKELLNRNFMRHYNGNRAPFGINLQDSWFMNTDNQASLRGLFAFLDDALAKHDVAVLSIEQMLDWVASGDNNIMNLKC</sequence>
<organism evidence="4 5">
    <name type="scientific">Aplysia californica</name>
    <name type="common">California sea hare</name>
    <dbReference type="NCBI Taxonomy" id="6500"/>
    <lineage>
        <taxon>Eukaryota</taxon>
        <taxon>Metazoa</taxon>
        <taxon>Spiralia</taxon>
        <taxon>Lophotrochozoa</taxon>
        <taxon>Mollusca</taxon>
        <taxon>Gastropoda</taxon>
        <taxon>Heterobranchia</taxon>
        <taxon>Euthyneura</taxon>
        <taxon>Tectipleura</taxon>
        <taxon>Aplysiida</taxon>
        <taxon>Aplysioidea</taxon>
        <taxon>Aplysiidae</taxon>
        <taxon>Aplysia</taxon>
    </lineage>
</organism>
<dbReference type="Pfam" id="PF01522">
    <property type="entry name" value="Polysacc_deac_1"/>
    <property type="match status" value="1"/>
</dbReference>
<feature type="compositionally biased region" description="Low complexity" evidence="1">
    <location>
        <begin position="350"/>
        <end position="364"/>
    </location>
</feature>
<feature type="region of interest" description="Disordered" evidence="1">
    <location>
        <begin position="335"/>
        <end position="407"/>
    </location>
</feature>
<feature type="signal peptide" evidence="2">
    <location>
        <begin position="1"/>
        <end position="27"/>
    </location>
</feature>
<dbReference type="PANTHER" id="PTHR45985:SF8">
    <property type="entry name" value="CHITIN DEACETYLASE-LIKE 9, ISOFORM A"/>
    <property type="match status" value="1"/>
</dbReference>
<feature type="compositionally biased region" description="Polar residues" evidence="1">
    <location>
        <begin position="388"/>
        <end position="397"/>
    </location>
</feature>
<protein>
    <submittedName>
        <fullName evidence="5">Uncharacterized protein LOC101850596</fullName>
    </submittedName>
</protein>
<dbReference type="Proteomes" id="UP000694888">
    <property type="component" value="Unplaced"/>
</dbReference>
<keyword evidence="4" id="KW-1185">Reference proteome</keyword>
<dbReference type="GeneID" id="101850596"/>
<evidence type="ECO:0000256" key="1">
    <source>
        <dbReference type="SAM" id="MobiDB-lite"/>
    </source>
</evidence>
<feature type="chain" id="PRO_5046257438" evidence="2">
    <location>
        <begin position="28"/>
        <end position="753"/>
    </location>
</feature>
<dbReference type="InterPro" id="IPR011330">
    <property type="entry name" value="Glyco_hydro/deAcase_b/a-brl"/>
</dbReference>
<feature type="domain" description="NodB homology" evidence="3">
    <location>
        <begin position="59"/>
        <end position="166"/>
    </location>
</feature>
<dbReference type="InterPro" id="IPR002509">
    <property type="entry name" value="NODB_dom"/>
</dbReference>
<dbReference type="InterPro" id="IPR052740">
    <property type="entry name" value="CE4"/>
</dbReference>
<accession>A0ABM0K2P5</accession>
<dbReference type="Gene3D" id="3.20.20.370">
    <property type="entry name" value="Glycoside hydrolase/deacetylase"/>
    <property type="match status" value="2"/>
</dbReference>
<dbReference type="PANTHER" id="PTHR45985">
    <property type="match status" value="1"/>
</dbReference>
<dbReference type="RefSeq" id="XP_005107367.1">
    <property type="nucleotide sequence ID" value="XM_005107310.3"/>
</dbReference>
<evidence type="ECO:0000313" key="4">
    <source>
        <dbReference type="Proteomes" id="UP000694888"/>
    </source>
</evidence>
<name>A0ABM0K2P5_APLCA</name>